<dbReference type="InterPro" id="IPR008969">
    <property type="entry name" value="CarboxyPept-like_regulatory"/>
</dbReference>
<feature type="domain" description="Outer membrane protein beta-barrel" evidence="3">
    <location>
        <begin position="450"/>
        <end position="756"/>
    </location>
</feature>
<dbReference type="Pfam" id="PF14905">
    <property type="entry name" value="OMP_b-brl_3"/>
    <property type="match status" value="2"/>
</dbReference>
<evidence type="ECO:0000313" key="5">
    <source>
        <dbReference type="Proteomes" id="UP000281985"/>
    </source>
</evidence>
<feature type="signal peptide" evidence="2">
    <location>
        <begin position="1"/>
        <end position="21"/>
    </location>
</feature>
<dbReference type="SUPFAM" id="SSF56935">
    <property type="entry name" value="Porins"/>
    <property type="match status" value="1"/>
</dbReference>
<dbReference type="Gene3D" id="2.60.40.1120">
    <property type="entry name" value="Carboxypeptidase-like, regulatory domain"/>
    <property type="match status" value="1"/>
</dbReference>
<name>A0A3M0GZY1_9FLAO</name>
<feature type="chain" id="PRO_5018217905" evidence="2">
    <location>
        <begin position="22"/>
        <end position="926"/>
    </location>
</feature>
<dbReference type="Proteomes" id="UP000281985">
    <property type="component" value="Unassembled WGS sequence"/>
</dbReference>
<feature type="region of interest" description="Disordered" evidence="1">
    <location>
        <begin position="407"/>
        <end position="437"/>
    </location>
</feature>
<dbReference type="EMBL" id="REFV01000003">
    <property type="protein sequence ID" value="RMB62896.1"/>
    <property type="molecule type" value="Genomic_DNA"/>
</dbReference>
<dbReference type="RefSeq" id="WP_121916530.1">
    <property type="nucleotide sequence ID" value="NZ_REFV01000003.1"/>
</dbReference>
<organism evidence="4 5">
    <name type="scientific">Dokdonia sinensis</name>
    <dbReference type="NCBI Taxonomy" id="2479847"/>
    <lineage>
        <taxon>Bacteria</taxon>
        <taxon>Pseudomonadati</taxon>
        <taxon>Bacteroidota</taxon>
        <taxon>Flavobacteriia</taxon>
        <taxon>Flavobacteriales</taxon>
        <taxon>Flavobacteriaceae</taxon>
        <taxon>Dokdonia</taxon>
    </lineage>
</organism>
<evidence type="ECO:0000259" key="3">
    <source>
        <dbReference type="Pfam" id="PF14905"/>
    </source>
</evidence>
<protein>
    <submittedName>
        <fullName evidence="4">TonB-dependent receptor</fullName>
    </submittedName>
</protein>
<comment type="caution">
    <text evidence="4">The sequence shown here is derived from an EMBL/GenBank/DDBJ whole genome shotgun (WGS) entry which is preliminary data.</text>
</comment>
<evidence type="ECO:0000313" key="4">
    <source>
        <dbReference type="EMBL" id="RMB62896.1"/>
    </source>
</evidence>
<keyword evidence="2" id="KW-0732">Signal</keyword>
<evidence type="ECO:0000256" key="1">
    <source>
        <dbReference type="SAM" id="MobiDB-lite"/>
    </source>
</evidence>
<dbReference type="InterPro" id="IPR041700">
    <property type="entry name" value="OMP_b-brl_3"/>
</dbReference>
<evidence type="ECO:0000256" key="2">
    <source>
        <dbReference type="SAM" id="SignalP"/>
    </source>
</evidence>
<feature type="domain" description="Outer membrane protein beta-barrel" evidence="3">
    <location>
        <begin position="779"/>
        <end position="907"/>
    </location>
</feature>
<gene>
    <name evidence="4" type="ORF">EAX61_04800</name>
</gene>
<sequence>MQSVRLLLLAGIFLFSAFAKAQSFSITGTLKDKETNQTLEAATVFLETVKDSTLVTYTITDQEGVFRLEGRSQEKRARVNVSFLGYKNYAKEVDLSQGAIKLGDISLEISAATLGEIVLKSRAPITVKKDTLEFNVSSFKTKKDATVEDLLKELPGVEVDENGKILVNGKEVSKILVNGKPFFSNDPTIATRNLTKEIIEKIQVVDTKSDDEAFTGEEGDDDSKTINLTISEEKNKGLFGRVAGGAGTDDRFEYAGIVNSFNNDRRISVLAGGNNINSPGFSFGEIQKMFTNISSMSVSSNGTFSLDGRSFGGGQGIVNSRNIGANYADDYSEDVDASLDYFYSGANSFDERIVERENILPDRRFFTNSISRSDTNADSHNVNGNINIKRDSTILVNIRPTFNRADRESRFARNEESLNETGDLINQSENSNLTRNTGNDFENNISITKKWGDKGAFIRARVQNELSRQESEDFVQSTTQIFGDNPETITRDQFTDGETDLTGFNVNLSYRAPLITKKLFLDLDLGYRNDLRKRRRSTFDFNESTQQYDQFNELLSTNFEGRNIRAFPEIGLSYRTDKLSLSASSGYVFRTLENTDNLRPELDIEQDFEAVEFTTNLNYRFSPKMSIYARAAKTNDPPDVQQLNPFIDVTDPLDIVQGNPNLSPANRYTGYVSFRNYDFQKGAGYGFYGNINVTEDDVVTRSVIGEDLVRRTTYENVDGNYSTYLSANYNKKIKLDSIRSLDLGARGYVNLSRSVNFNNDVQYASKRRTAGPAVNTTLDWKSVGNLRTEYRLNLTTNEFGIAAFEDQEFVSHDVSINTTFNMIDHLEWRNDVTYNYNPNIAAGFQRSAWFWNTTVAYSFYKDKFTATMKVYDLLDQNTNARRTASANFIQDIQSTVLEQYVMFSLSYKFNTLGQKGEVGDDNFRFF</sequence>
<keyword evidence="4" id="KW-0675">Receptor</keyword>
<feature type="compositionally biased region" description="Basic and acidic residues" evidence="1">
    <location>
        <begin position="407"/>
        <end position="416"/>
    </location>
</feature>
<accession>A0A3M0GZY1</accession>
<proteinExistence type="predicted"/>
<keyword evidence="5" id="KW-1185">Reference proteome</keyword>
<dbReference type="SUPFAM" id="SSF49464">
    <property type="entry name" value="Carboxypeptidase regulatory domain-like"/>
    <property type="match status" value="1"/>
</dbReference>
<dbReference type="AlphaFoldDB" id="A0A3M0GZY1"/>
<feature type="compositionally biased region" description="Polar residues" evidence="1">
    <location>
        <begin position="424"/>
        <end position="437"/>
    </location>
</feature>
<reference evidence="4 5" key="1">
    <citation type="submission" date="2018-10" db="EMBL/GenBank/DDBJ databases">
        <title>Dokdonia luteus sp. nov., isolated from sea water.</title>
        <authorList>
            <person name="Zhou L.Y."/>
            <person name="Du Z.J."/>
        </authorList>
    </citation>
    <scope>NUCLEOTIDE SEQUENCE [LARGE SCALE GENOMIC DNA]</scope>
    <source>
        <strain evidence="4 5">SH27</strain>
    </source>
</reference>
<dbReference type="Pfam" id="PF13715">
    <property type="entry name" value="CarbopepD_reg_2"/>
    <property type="match status" value="1"/>
</dbReference>
<dbReference type="OrthoDB" id="1682379at2"/>